<evidence type="ECO:0000313" key="3">
    <source>
        <dbReference type="EMBL" id="CAB1442478.1"/>
    </source>
</evidence>
<evidence type="ECO:0000313" key="4">
    <source>
        <dbReference type="Proteomes" id="UP001153269"/>
    </source>
</evidence>
<reference evidence="3" key="1">
    <citation type="submission" date="2020-03" db="EMBL/GenBank/DDBJ databases">
        <authorList>
            <person name="Weist P."/>
        </authorList>
    </citation>
    <scope>NUCLEOTIDE SEQUENCE</scope>
</reference>
<name>A0A9N7V1R8_PLEPL</name>
<feature type="chain" id="PRO_5040311952" description="Secreted protein" evidence="2">
    <location>
        <begin position="20"/>
        <end position="116"/>
    </location>
</feature>
<feature type="region of interest" description="Disordered" evidence="1">
    <location>
        <begin position="72"/>
        <end position="116"/>
    </location>
</feature>
<keyword evidence="4" id="KW-1185">Reference proteome</keyword>
<feature type="compositionally biased region" description="Polar residues" evidence="1">
    <location>
        <begin position="82"/>
        <end position="98"/>
    </location>
</feature>
<dbReference type="AlphaFoldDB" id="A0A9N7V1R8"/>
<feature type="signal peptide" evidence="2">
    <location>
        <begin position="1"/>
        <end position="19"/>
    </location>
</feature>
<feature type="compositionally biased region" description="Basic and acidic residues" evidence="1">
    <location>
        <begin position="102"/>
        <end position="116"/>
    </location>
</feature>
<sequence length="116" mass="13044">QRFPAEFFLGLTVECLCRAASLWAPDLFPWPSSSMFQSPATAEQPLTSVETWNSRSSFFKLHRLNFVLMRPRAQTHTHTGNHKYTTSRDTLASQSGSAVSRVAREPSRARDGTGDR</sequence>
<proteinExistence type="predicted"/>
<evidence type="ECO:0008006" key="5">
    <source>
        <dbReference type="Google" id="ProtNLM"/>
    </source>
</evidence>
<protein>
    <recommendedName>
        <fullName evidence="5">Secreted protein</fullName>
    </recommendedName>
</protein>
<dbReference type="Proteomes" id="UP001153269">
    <property type="component" value="Unassembled WGS sequence"/>
</dbReference>
<dbReference type="EMBL" id="CADEAL010002862">
    <property type="protein sequence ID" value="CAB1442478.1"/>
    <property type="molecule type" value="Genomic_DNA"/>
</dbReference>
<gene>
    <name evidence="3" type="ORF">PLEPLA_LOCUS30149</name>
</gene>
<comment type="caution">
    <text evidence="3">The sequence shown here is derived from an EMBL/GenBank/DDBJ whole genome shotgun (WGS) entry which is preliminary data.</text>
</comment>
<organism evidence="3 4">
    <name type="scientific">Pleuronectes platessa</name>
    <name type="common">European plaice</name>
    <dbReference type="NCBI Taxonomy" id="8262"/>
    <lineage>
        <taxon>Eukaryota</taxon>
        <taxon>Metazoa</taxon>
        <taxon>Chordata</taxon>
        <taxon>Craniata</taxon>
        <taxon>Vertebrata</taxon>
        <taxon>Euteleostomi</taxon>
        <taxon>Actinopterygii</taxon>
        <taxon>Neopterygii</taxon>
        <taxon>Teleostei</taxon>
        <taxon>Neoteleostei</taxon>
        <taxon>Acanthomorphata</taxon>
        <taxon>Carangaria</taxon>
        <taxon>Pleuronectiformes</taxon>
        <taxon>Pleuronectoidei</taxon>
        <taxon>Pleuronectidae</taxon>
        <taxon>Pleuronectes</taxon>
    </lineage>
</organism>
<feature type="non-terminal residue" evidence="3">
    <location>
        <position position="1"/>
    </location>
</feature>
<evidence type="ECO:0000256" key="1">
    <source>
        <dbReference type="SAM" id="MobiDB-lite"/>
    </source>
</evidence>
<accession>A0A9N7V1R8</accession>
<keyword evidence="2" id="KW-0732">Signal</keyword>
<evidence type="ECO:0000256" key="2">
    <source>
        <dbReference type="SAM" id="SignalP"/>
    </source>
</evidence>